<name>A0A5R9C0H3_9LACT</name>
<dbReference type="AlphaFoldDB" id="A0A5R9C0H3"/>
<evidence type="ECO:0000313" key="1">
    <source>
        <dbReference type="EMBL" id="TLQ06182.1"/>
    </source>
</evidence>
<organism evidence="1 2">
    <name type="scientific">Marinilactibacillus psychrotolerans</name>
    <dbReference type="NCBI Taxonomy" id="191770"/>
    <lineage>
        <taxon>Bacteria</taxon>
        <taxon>Bacillati</taxon>
        <taxon>Bacillota</taxon>
        <taxon>Bacilli</taxon>
        <taxon>Lactobacillales</taxon>
        <taxon>Carnobacteriaceae</taxon>
        <taxon>Marinilactibacillus</taxon>
    </lineage>
</organism>
<protein>
    <submittedName>
        <fullName evidence="1">Uncharacterized protein</fullName>
    </submittedName>
</protein>
<reference evidence="1 2" key="1">
    <citation type="submission" date="2019-05" db="EMBL/GenBank/DDBJ databases">
        <title>The metagenome of a microbial culture collection derived from dairy environment covers the genomic content of the human microbiome.</title>
        <authorList>
            <person name="Roder T."/>
            <person name="Wuthrich D."/>
            <person name="Sattari Z."/>
            <person name="Von Ah U."/>
            <person name="Bar C."/>
            <person name="Ronchi F."/>
            <person name="Macpherson A.J."/>
            <person name="Ganal-Vonarburg S.C."/>
            <person name="Bruggmann R."/>
            <person name="Vergeres G."/>
        </authorList>
    </citation>
    <scope>NUCLEOTIDE SEQUENCE [LARGE SCALE GENOMIC DNA]</scope>
    <source>
        <strain evidence="1 2">FAM 24235</strain>
    </source>
</reference>
<sequence length="192" mass="22656">MGLKWQQHKAKKAQDWVRQEMKLHGNSAKDFSLSLTSIQSDEEMHALIYQSVLSKYAIYHPKSGRPAKTTVLIKEEIRKLVDDDVVFSFNSYDNRHNELARSYDYLVKNSGLISFLAKVYFLFDEQGMLEVTRMLANEAYNFVDYLEDLEATDRTSDQDKFFSFLEKFKAIHPDYINYPAQNWIKTEERKEK</sequence>
<evidence type="ECO:0000313" key="2">
    <source>
        <dbReference type="Proteomes" id="UP000307201"/>
    </source>
</evidence>
<dbReference type="RefSeq" id="WP_138472638.1">
    <property type="nucleotide sequence ID" value="NZ_VBTE01000037.1"/>
</dbReference>
<comment type="caution">
    <text evidence="1">The sequence shown here is derived from an EMBL/GenBank/DDBJ whole genome shotgun (WGS) entry which is preliminary data.</text>
</comment>
<proteinExistence type="predicted"/>
<accession>A0A5R9C0H3</accession>
<gene>
    <name evidence="1" type="ORF">FEZ48_10795</name>
</gene>
<dbReference type="Proteomes" id="UP000307201">
    <property type="component" value="Unassembled WGS sequence"/>
</dbReference>
<dbReference type="OrthoDB" id="2223502at2"/>
<dbReference type="EMBL" id="VBTE01000037">
    <property type="protein sequence ID" value="TLQ06182.1"/>
    <property type="molecule type" value="Genomic_DNA"/>
</dbReference>